<dbReference type="PROSITE" id="PS50206">
    <property type="entry name" value="RHODANESE_3"/>
    <property type="match status" value="2"/>
</dbReference>
<dbReference type="SUPFAM" id="SSF52821">
    <property type="entry name" value="Rhodanese/Cell cycle control phosphatase"/>
    <property type="match status" value="2"/>
</dbReference>
<dbReference type="PANTHER" id="PTHR43084:SF1">
    <property type="entry name" value="PERSULFIDE DIOXYGENASE ETHE1, MITOCHONDRIAL"/>
    <property type="match status" value="1"/>
</dbReference>
<sequence>MKFKRIKTPGIAHNAYILATKGIGIIIDPRRDLDEYFDYAKKNAINISYILQTHRQEDFVLGSKALKELTGSLIVAGENPVSVNADIQMKDGDLLEIEELIIQALHTPGHTPESVSYAVSFKDNPENVWAVFTGDALFIGETGRTDLPDKNKTAENAAILYDSIHEKILPLGDHVLLYPAHGAGSVCGGNIADYDESTIGFERTYNKVFTLSKDEFVVHKLHERIPRPPYFKLIEKLNFEGGAAAPINWDSIPLLLSKEFEANAKSGLIIDTRLPEAFAGGHIPGSYSIWLEGLPVFGGWVAEENKPLYLILERNEDMKKALQHLARIGIDNVKGILAGGFEAWRDAALPIDMFDTISPQELQESTTEISVLDVREITEFEDEGHIHNAEHAYVGYLPDHISDVIRELPTDTKLAVTCSVGHRASLATSMLRQNGFKNLFNLLGGMTAWNTLKLPLEKGKSEKTPLDQISIEKDFPHQ</sequence>
<dbReference type="InterPro" id="IPR036873">
    <property type="entry name" value="Rhodanese-like_dom_sf"/>
</dbReference>
<dbReference type="InterPro" id="IPR051682">
    <property type="entry name" value="Mito_Persulfide_Diox"/>
</dbReference>
<accession>A0A2P7NSU2</accession>
<evidence type="ECO:0000259" key="2">
    <source>
        <dbReference type="PROSITE" id="PS50206"/>
    </source>
</evidence>
<keyword evidence="4" id="KW-1185">Reference proteome</keyword>
<comment type="caution">
    <text evidence="3">The sequence shown here is derived from an EMBL/GenBank/DDBJ whole genome shotgun (WGS) entry which is preliminary data.</text>
</comment>
<reference evidence="3 4" key="1">
    <citation type="submission" date="2018-03" db="EMBL/GenBank/DDBJ databases">
        <title>Draft genome of Nitrosomonas supralitoralis APG5.</title>
        <authorList>
            <person name="Urakawa H."/>
            <person name="Lopez J.V."/>
        </authorList>
    </citation>
    <scope>NUCLEOTIDE SEQUENCE [LARGE SCALE GENOMIC DNA]</scope>
    <source>
        <strain evidence="3 4">APG5</strain>
    </source>
</reference>
<dbReference type="InterPro" id="IPR036866">
    <property type="entry name" value="RibonucZ/Hydroxyglut_hydro"/>
</dbReference>
<keyword evidence="1" id="KW-0479">Metal-binding</keyword>
<dbReference type="CDD" id="cd07724">
    <property type="entry name" value="POD-like_MBL-fold"/>
    <property type="match status" value="1"/>
</dbReference>
<dbReference type="Proteomes" id="UP000241912">
    <property type="component" value="Unassembled WGS sequence"/>
</dbReference>
<dbReference type="RefSeq" id="WP_106707691.1">
    <property type="nucleotide sequence ID" value="NZ_PXXU01000047.1"/>
</dbReference>
<dbReference type="Gene3D" id="3.60.15.10">
    <property type="entry name" value="Ribonuclease Z/Hydroxyacylglutathione hydrolase-like"/>
    <property type="match status" value="1"/>
</dbReference>
<evidence type="ECO:0000313" key="3">
    <source>
        <dbReference type="EMBL" id="PSJ16509.1"/>
    </source>
</evidence>
<dbReference type="InterPro" id="IPR001279">
    <property type="entry name" value="Metallo-B-lactamas"/>
</dbReference>
<organism evidence="3 4">
    <name type="scientific">Nitrosomonas supralitoralis</name>
    <dbReference type="NCBI Taxonomy" id="2116706"/>
    <lineage>
        <taxon>Bacteria</taxon>
        <taxon>Pseudomonadati</taxon>
        <taxon>Pseudomonadota</taxon>
        <taxon>Betaproteobacteria</taxon>
        <taxon>Nitrosomonadales</taxon>
        <taxon>Nitrosomonadaceae</taxon>
        <taxon>Nitrosomonas</taxon>
    </lineage>
</organism>
<dbReference type="SUPFAM" id="SSF56281">
    <property type="entry name" value="Metallo-hydrolase/oxidoreductase"/>
    <property type="match status" value="1"/>
</dbReference>
<dbReference type="CDD" id="cd00158">
    <property type="entry name" value="RHOD"/>
    <property type="match status" value="2"/>
</dbReference>
<dbReference type="Pfam" id="PF00753">
    <property type="entry name" value="Lactamase_B"/>
    <property type="match status" value="1"/>
</dbReference>
<dbReference type="GO" id="GO:0070813">
    <property type="term" value="P:hydrogen sulfide metabolic process"/>
    <property type="evidence" value="ECO:0007669"/>
    <property type="project" value="TreeGrafter"/>
</dbReference>
<evidence type="ECO:0000256" key="1">
    <source>
        <dbReference type="ARBA" id="ARBA00022723"/>
    </source>
</evidence>
<dbReference type="Gene3D" id="3.40.250.10">
    <property type="entry name" value="Rhodanese-like domain"/>
    <property type="match status" value="2"/>
</dbReference>
<proteinExistence type="predicted"/>
<dbReference type="SMART" id="SM00450">
    <property type="entry name" value="RHOD"/>
    <property type="match status" value="2"/>
</dbReference>
<dbReference type="GO" id="GO:0006749">
    <property type="term" value="P:glutathione metabolic process"/>
    <property type="evidence" value="ECO:0007669"/>
    <property type="project" value="InterPro"/>
</dbReference>
<name>A0A2P7NSU2_9PROT</name>
<dbReference type="SMART" id="SM00849">
    <property type="entry name" value="Lactamase_B"/>
    <property type="match status" value="1"/>
</dbReference>
<dbReference type="AlphaFoldDB" id="A0A2P7NSU2"/>
<dbReference type="GO" id="GO:0050313">
    <property type="term" value="F:sulfur dioxygenase activity"/>
    <property type="evidence" value="ECO:0007669"/>
    <property type="project" value="InterPro"/>
</dbReference>
<dbReference type="InterPro" id="IPR001763">
    <property type="entry name" value="Rhodanese-like_dom"/>
</dbReference>
<gene>
    <name evidence="3" type="ORF">C7H79_13015</name>
</gene>
<dbReference type="EMBL" id="PXXU01000047">
    <property type="protein sequence ID" value="PSJ16509.1"/>
    <property type="molecule type" value="Genomic_DNA"/>
</dbReference>
<feature type="domain" description="Rhodanese" evidence="2">
    <location>
        <begin position="365"/>
        <end position="458"/>
    </location>
</feature>
<dbReference type="Pfam" id="PF00581">
    <property type="entry name" value="Rhodanese"/>
    <property type="match status" value="2"/>
</dbReference>
<dbReference type="PANTHER" id="PTHR43084">
    <property type="entry name" value="PERSULFIDE DIOXYGENASE ETHE1"/>
    <property type="match status" value="1"/>
</dbReference>
<dbReference type="OrthoDB" id="9784009at2"/>
<evidence type="ECO:0000313" key="4">
    <source>
        <dbReference type="Proteomes" id="UP000241912"/>
    </source>
</evidence>
<feature type="domain" description="Rhodanese" evidence="2">
    <location>
        <begin position="263"/>
        <end position="353"/>
    </location>
</feature>
<dbReference type="GO" id="GO:0046872">
    <property type="term" value="F:metal ion binding"/>
    <property type="evidence" value="ECO:0007669"/>
    <property type="project" value="UniProtKB-KW"/>
</dbReference>
<dbReference type="InterPro" id="IPR044528">
    <property type="entry name" value="POD-like_MBL-fold"/>
</dbReference>
<protein>
    <recommendedName>
        <fullName evidence="2">Rhodanese domain-containing protein</fullName>
    </recommendedName>
</protein>